<dbReference type="Gene3D" id="3.40.50.720">
    <property type="entry name" value="NAD(P)-binding Rossmann-like Domain"/>
    <property type="match status" value="1"/>
</dbReference>
<name>A0A814KZ29_9BILA</name>
<dbReference type="GO" id="GO:0004300">
    <property type="term" value="F:enoyl-CoA hydratase activity"/>
    <property type="evidence" value="ECO:0007669"/>
    <property type="project" value="TreeGrafter"/>
</dbReference>
<reference evidence="6" key="1">
    <citation type="submission" date="2021-02" db="EMBL/GenBank/DDBJ databases">
        <authorList>
            <person name="Nowell W R."/>
        </authorList>
    </citation>
    <scope>NUCLEOTIDE SEQUENCE</scope>
</reference>
<accession>A0A814KZ29</accession>
<feature type="domain" description="EGF-like" evidence="5">
    <location>
        <begin position="71"/>
        <end position="106"/>
    </location>
</feature>
<dbReference type="InterPro" id="IPR006108">
    <property type="entry name" value="3HC_DH_C"/>
</dbReference>
<evidence type="ECO:0000256" key="1">
    <source>
        <dbReference type="ARBA" id="ARBA00005005"/>
    </source>
</evidence>
<dbReference type="FunFam" id="3.40.50.720:FF:000009">
    <property type="entry name" value="Fatty oxidation complex, alpha subunit"/>
    <property type="match status" value="1"/>
</dbReference>
<dbReference type="PROSITE" id="PS50026">
    <property type="entry name" value="EGF_3"/>
    <property type="match status" value="1"/>
</dbReference>
<protein>
    <recommendedName>
        <fullName evidence="5">EGF-like domain-containing protein</fullName>
    </recommendedName>
</protein>
<dbReference type="InterPro" id="IPR050136">
    <property type="entry name" value="FA_oxidation_alpha_subunit"/>
</dbReference>
<dbReference type="Pfam" id="PF02737">
    <property type="entry name" value="3HCDH_N"/>
    <property type="match status" value="1"/>
</dbReference>
<evidence type="ECO:0000256" key="2">
    <source>
        <dbReference type="ARBA" id="ARBA00023002"/>
    </source>
</evidence>
<dbReference type="EMBL" id="CAJNOO010000900">
    <property type="protein sequence ID" value="CAF1057887.1"/>
    <property type="molecule type" value="Genomic_DNA"/>
</dbReference>
<dbReference type="InterPro" id="IPR008927">
    <property type="entry name" value="6-PGluconate_DH-like_C_sf"/>
</dbReference>
<evidence type="ECO:0000259" key="5">
    <source>
        <dbReference type="PROSITE" id="PS50026"/>
    </source>
</evidence>
<dbReference type="GO" id="GO:0016509">
    <property type="term" value="F:long-chain (3S)-3-hydroxyacyl-CoA dehydrogenase (NAD+) activity"/>
    <property type="evidence" value="ECO:0007669"/>
    <property type="project" value="TreeGrafter"/>
</dbReference>
<comment type="caution">
    <text evidence="6">The sequence shown here is derived from an EMBL/GenBank/DDBJ whole genome shotgun (WGS) entry which is preliminary data.</text>
</comment>
<gene>
    <name evidence="6" type="ORF">RFH988_LOCUS17092</name>
</gene>
<dbReference type="PANTHER" id="PTHR43612:SF3">
    <property type="entry name" value="TRIFUNCTIONAL ENZYME SUBUNIT ALPHA, MITOCHONDRIAL"/>
    <property type="match status" value="1"/>
</dbReference>
<dbReference type="AlphaFoldDB" id="A0A814KZ29"/>
<dbReference type="SUPFAM" id="SSF48179">
    <property type="entry name" value="6-phosphogluconate dehydrogenase C-terminal domain-like"/>
    <property type="match status" value="2"/>
</dbReference>
<dbReference type="InterPro" id="IPR006176">
    <property type="entry name" value="3-OHacyl-CoA_DH_NAD-bd"/>
</dbReference>
<dbReference type="OrthoDB" id="504708at2759"/>
<dbReference type="SUPFAM" id="SSF51735">
    <property type="entry name" value="NAD(P)-binding Rossmann-fold domains"/>
    <property type="match status" value="1"/>
</dbReference>
<keyword evidence="4" id="KW-0732">Signal</keyword>
<dbReference type="Gene3D" id="1.10.1040.50">
    <property type="match status" value="1"/>
</dbReference>
<evidence type="ECO:0000313" key="7">
    <source>
        <dbReference type="Proteomes" id="UP000663882"/>
    </source>
</evidence>
<evidence type="ECO:0000256" key="3">
    <source>
        <dbReference type="PROSITE-ProRule" id="PRU00076"/>
    </source>
</evidence>
<dbReference type="GO" id="GO:0070403">
    <property type="term" value="F:NAD+ binding"/>
    <property type="evidence" value="ECO:0007669"/>
    <property type="project" value="InterPro"/>
</dbReference>
<feature type="signal peptide" evidence="4">
    <location>
        <begin position="1"/>
        <end position="23"/>
    </location>
</feature>
<feature type="chain" id="PRO_5033002943" description="EGF-like domain-containing protein" evidence="4">
    <location>
        <begin position="24"/>
        <end position="1134"/>
    </location>
</feature>
<dbReference type="Pfam" id="PF00725">
    <property type="entry name" value="3HCDH"/>
    <property type="match status" value="2"/>
</dbReference>
<organism evidence="6 7">
    <name type="scientific">Rotaria sordida</name>
    <dbReference type="NCBI Taxonomy" id="392033"/>
    <lineage>
        <taxon>Eukaryota</taxon>
        <taxon>Metazoa</taxon>
        <taxon>Spiralia</taxon>
        <taxon>Gnathifera</taxon>
        <taxon>Rotifera</taxon>
        <taxon>Eurotatoria</taxon>
        <taxon>Bdelloidea</taxon>
        <taxon>Philodinida</taxon>
        <taxon>Philodinidae</taxon>
        <taxon>Rotaria</taxon>
    </lineage>
</organism>
<dbReference type="PANTHER" id="PTHR43612">
    <property type="entry name" value="TRIFUNCTIONAL ENZYME SUBUNIT ALPHA"/>
    <property type="match status" value="1"/>
</dbReference>
<dbReference type="Proteomes" id="UP000663882">
    <property type="component" value="Unassembled WGS sequence"/>
</dbReference>
<evidence type="ECO:0000313" key="6">
    <source>
        <dbReference type="EMBL" id="CAF1057887.1"/>
    </source>
</evidence>
<dbReference type="GO" id="GO:0006635">
    <property type="term" value="P:fatty acid beta-oxidation"/>
    <property type="evidence" value="ECO:0007669"/>
    <property type="project" value="TreeGrafter"/>
</dbReference>
<keyword evidence="2" id="KW-0560">Oxidoreductase</keyword>
<sequence>MLSLDYLCLFGNILLICISLTKTVSLDGICTNTNECTDIGPICRNGRCQCDTPWYTPCGTKCDIKAVFVYEGEECRINDNCIPNAVCADVEKRCRCQSSYTALNGLCYKSLNTSCSTPSECWSRDCRDGLCKCRLGFVPRGDNNRCQRKLARIYSNWAEANASNDLCYESNDNPCIDIHAICQNDGQHVEKFCQCPLNYTANYQNQECQLKQYSGSLSPSTTSLPNDDCGTCRDELAVCVHVGNQTTCWCQAGLINTNDRCERYHLNFVFPNEYDINQHQYTLNCSSYDNDTKIVQNGLCICKPGYKFVDARSPCQRIIPIWENDNFEYGVCTRIDSNGQHIPENGLCPWPLTCQPRQDKYVCSCDHNKYLDENNNTCYYFLERDLTNPNDKNCPPGATLDNGQCRCLPIGKYTVSSDKKRCELTLASRDIDSGCISNGGFDDDCKRLYGTNTKFCKAGECQCIPDQSYYDNGRCVTYLSANPGNNGSCPINTKDNVNPCTCKDGYRAESNNRTCQRKSNYLYELTNIPSQGIYSDVIIDDCKALYLNAHLIVRNNACICENGTFSNGTTCVFYLSYTPLPTNGPSLHCPPLALPSSGTCTCLSGYKNAGDNRNCVPLTDTVYEYGTTNGVNVPGLTTTGCRRLFGNAVDTIPNDSYCRCANLSLAFWENQRCYFLVETNQSMSTTLDNCPPTSIGFADLGMTTESKALIGLFHGRTECKKNKYGKPEKEVKNIGIVGAGLMGAGIAHVSIDKGFNVILRDTTSKALSRGYSQISKGYEGYVKRKRLTNAEYDNVLSNLQCQSTFDNFEKCDMIIEAVFEDLKLKQNVLAELEQRIPEHCVFASNTSALPIHQIAANSRRPQKVIGMHYFSPVDKMELLEIVRAKQTSDDTVRSAVSVGLKQGKVVIVVGDGPGFYTTRLIMFAGSEVFDLLQEGVSPKDIDKATKNFGFPVGSATLFDEIGIDVAAHIARDMHAAFGERLTDQSMPQLFQELVANNLHGRKTGQGLYIYQKGVKGGAREINPKFTEIIKNYSKEPKEKVTMENIQWRTGLRFLNEAARCLEEKIITSPTDGDIGAVFGLGFPPMKGGPFRFIDTYGVSKIVDLMNNYRSKYGDRFTPTQLLVDMAKENKKFYS</sequence>
<dbReference type="GO" id="GO:0016507">
    <property type="term" value="C:mitochondrial fatty acid beta-oxidation multienzyme complex"/>
    <property type="evidence" value="ECO:0007669"/>
    <property type="project" value="TreeGrafter"/>
</dbReference>
<keyword evidence="3" id="KW-0245">EGF-like domain</keyword>
<evidence type="ECO:0000256" key="4">
    <source>
        <dbReference type="SAM" id="SignalP"/>
    </source>
</evidence>
<proteinExistence type="predicted"/>
<comment type="caution">
    <text evidence="3">Lacks conserved residue(s) required for the propagation of feature annotation.</text>
</comment>
<comment type="pathway">
    <text evidence="1">Lipid metabolism; fatty acid beta-oxidation.</text>
</comment>
<dbReference type="InterPro" id="IPR036291">
    <property type="entry name" value="NAD(P)-bd_dom_sf"/>
</dbReference>
<dbReference type="InterPro" id="IPR000742">
    <property type="entry name" value="EGF"/>
</dbReference>